<keyword evidence="2" id="KW-1133">Transmembrane helix</keyword>
<comment type="caution">
    <text evidence="3">The sequence shown here is derived from an EMBL/GenBank/DDBJ whole genome shotgun (WGS) entry which is preliminary data.</text>
</comment>
<proteinExistence type="predicted"/>
<keyword evidence="2" id="KW-0472">Membrane</keyword>
<evidence type="ECO:0000256" key="1">
    <source>
        <dbReference type="SAM" id="Coils"/>
    </source>
</evidence>
<evidence type="ECO:0000313" key="4">
    <source>
        <dbReference type="Proteomes" id="UP000584642"/>
    </source>
</evidence>
<organism evidence="3 4">
    <name type="scientific">Azospirillum oleiclasticum</name>
    <dbReference type="NCBI Taxonomy" id="2735135"/>
    <lineage>
        <taxon>Bacteria</taxon>
        <taxon>Pseudomonadati</taxon>
        <taxon>Pseudomonadota</taxon>
        <taxon>Alphaproteobacteria</taxon>
        <taxon>Rhodospirillales</taxon>
        <taxon>Azospirillaceae</taxon>
        <taxon>Azospirillum</taxon>
    </lineage>
</organism>
<accession>A0ABX2T7Z4</accession>
<evidence type="ECO:0000313" key="3">
    <source>
        <dbReference type="EMBL" id="NYZ19343.1"/>
    </source>
</evidence>
<sequence length="241" mass="26752">MALGRYDYERRYRRRMWTQILKVGVVVAFVLAVALFSYQMGIEQLKGRDASLRDEVNTLSRQRTELELLASQMQHAARTAEAKLAEAEARLQRDVPTGDRARLLQLVTDRLKGGMDANRLGFVIQNAQAQRNCQQPENKRFVIATPLMKSGVRGVGFANGTITVTGEGVSARDGQGNPESWFDPGQPVTIRIIAIGGKENVVTGPLPLHKSVVIDNNEYRFTFAAGSRSFVDVTSDRCPFP</sequence>
<protein>
    <submittedName>
        <fullName evidence="3">Uncharacterized protein</fullName>
    </submittedName>
</protein>
<feature type="transmembrane region" description="Helical" evidence="2">
    <location>
        <begin position="20"/>
        <end position="38"/>
    </location>
</feature>
<dbReference type="RefSeq" id="WP_180281092.1">
    <property type="nucleotide sequence ID" value="NZ_JABFDB010000002.1"/>
</dbReference>
<name>A0ABX2T7Z4_9PROT</name>
<reference evidence="3 4" key="1">
    <citation type="submission" date="2020-05" db="EMBL/GenBank/DDBJ databases">
        <title>Azospirillum oleiclasticum sp. nov, a nitrogen-fixing and heavy crude oil-emulsifying bacterium isolated from the crude oil of Yumen Oilfield.</title>
        <authorList>
            <person name="Wu D."/>
            <person name="Cai M."/>
            <person name="Zhang X."/>
        </authorList>
    </citation>
    <scope>NUCLEOTIDE SEQUENCE [LARGE SCALE GENOMIC DNA]</scope>
    <source>
        <strain evidence="3 4">ROY-1-1-2</strain>
    </source>
</reference>
<dbReference type="EMBL" id="JABFDB010000002">
    <property type="protein sequence ID" value="NYZ19343.1"/>
    <property type="molecule type" value="Genomic_DNA"/>
</dbReference>
<gene>
    <name evidence="3" type="ORF">HND93_06440</name>
</gene>
<dbReference type="Proteomes" id="UP000584642">
    <property type="component" value="Unassembled WGS sequence"/>
</dbReference>
<evidence type="ECO:0000256" key="2">
    <source>
        <dbReference type="SAM" id="Phobius"/>
    </source>
</evidence>
<keyword evidence="4" id="KW-1185">Reference proteome</keyword>
<keyword evidence="2" id="KW-0812">Transmembrane</keyword>
<keyword evidence="1" id="KW-0175">Coiled coil</keyword>
<feature type="coiled-coil region" evidence="1">
    <location>
        <begin position="42"/>
        <end position="90"/>
    </location>
</feature>